<organism evidence="5 6">
    <name type="scientific">Fodinibius salipaludis</name>
    <dbReference type="NCBI Taxonomy" id="2032627"/>
    <lineage>
        <taxon>Bacteria</taxon>
        <taxon>Pseudomonadati</taxon>
        <taxon>Balneolota</taxon>
        <taxon>Balneolia</taxon>
        <taxon>Balneolales</taxon>
        <taxon>Balneolaceae</taxon>
        <taxon>Fodinibius</taxon>
    </lineage>
</organism>
<proteinExistence type="inferred from homology"/>
<dbReference type="Gene3D" id="3.40.1280.10">
    <property type="match status" value="1"/>
</dbReference>
<evidence type="ECO:0000256" key="3">
    <source>
        <dbReference type="ARBA" id="ARBA00022679"/>
    </source>
</evidence>
<dbReference type="SUPFAM" id="SSF75217">
    <property type="entry name" value="alpha/beta knot"/>
    <property type="match status" value="1"/>
</dbReference>
<dbReference type="GO" id="GO:0005737">
    <property type="term" value="C:cytoplasm"/>
    <property type="evidence" value="ECO:0007669"/>
    <property type="project" value="UniProtKB-ARBA"/>
</dbReference>
<dbReference type="SMART" id="SM00967">
    <property type="entry name" value="SpoU_sub_bind"/>
    <property type="match status" value="1"/>
</dbReference>
<dbReference type="Gene3D" id="3.30.1330.30">
    <property type="match status" value="1"/>
</dbReference>
<evidence type="ECO:0000256" key="1">
    <source>
        <dbReference type="ARBA" id="ARBA00007228"/>
    </source>
</evidence>
<feature type="domain" description="RNA 2-O ribose methyltransferase substrate binding" evidence="4">
    <location>
        <begin position="30"/>
        <end position="104"/>
    </location>
</feature>
<accession>A0A2A2G843</accession>
<dbReference type="InterPro" id="IPR029028">
    <property type="entry name" value="Alpha/beta_knot_MTases"/>
</dbReference>
<keyword evidence="6" id="KW-1185">Reference proteome</keyword>
<dbReference type="SUPFAM" id="SSF55315">
    <property type="entry name" value="L30e-like"/>
    <property type="match status" value="1"/>
</dbReference>
<dbReference type="CDD" id="cd18095">
    <property type="entry name" value="SpoU-like_rRNA-MTase"/>
    <property type="match status" value="1"/>
</dbReference>
<reference evidence="5 6" key="1">
    <citation type="submission" date="2017-08" db="EMBL/GenBank/DDBJ databases">
        <title>Aliifodinibius alkalisoli sp. nov., isolated from saline alkaline soil.</title>
        <authorList>
            <person name="Liu D."/>
            <person name="Zhang G."/>
        </authorList>
    </citation>
    <scope>NUCLEOTIDE SEQUENCE [LARGE SCALE GENOMIC DNA]</scope>
    <source>
        <strain evidence="5 6">WN023</strain>
    </source>
</reference>
<comment type="caution">
    <text evidence="5">The sequence shown here is derived from an EMBL/GenBank/DDBJ whole genome shotgun (WGS) entry which is preliminary data.</text>
</comment>
<keyword evidence="2" id="KW-0489">Methyltransferase</keyword>
<evidence type="ECO:0000313" key="5">
    <source>
        <dbReference type="EMBL" id="PAU93007.1"/>
    </source>
</evidence>
<dbReference type="Pfam" id="PF00588">
    <property type="entry name" value="SpoU_methylase"/>
    <property type="match status" value="1"/>
</dbReference>
<dbReference type="InterPro" id="IPR051259">
    <property type="entry name" value="rRNA_Methyltransferase"/>
</dbReference>
<dbReference type="GO" id="GO:0003723">
    <property type="term" value="F:RNA binding"/>
    <property type="evidence" value="ECO:0007669"/>
    <property type="project" value="InterPro"/>
</dbReference>
<dbReference type="InterPro" id="IPR013123">
    <property type="entry name" value="SpoU_subst-bd"/>
</dbReference>
<evidence type="ECO:0000259" key="4">
    <source>
        <dbReference type="SMART" id="SM00967"/>
    </source>
</evidence>
<gene>
    <name evidence="5" type="ORF">CK503_13875</name>
</gene>
<protein>
    <recommendedName>
        <fullName evidence="4">RNA 2-O ribose methyltransferase substrate binding domain-containing protein</fullName>
    </recommendedName>
</protein>
<dbReference type="AlphaFoldDB" id="A0A2A2G843"/>
<name>A0A2A2G843_9BACT</name>
<dbReference type="GO" id="GO:0032259">
    <property type="term" value="P:methylation"/>
    <property type="evidence" value="ECO:0007669"/>
    <property type="project" value="UniProtKB-KW"/>
</dbReference>
<dbReference type="PANTHER" id="PTHR43191:SF2">
    <property type="entry name" value="RRNA METHYLTRANSFERASE 3, MITOCHONDRIAL"/>
    <property type="match status" value="1"/>
</dbReference>
<dbReference type="InterPro" id="IPR029064">
    <property type="entry name" value="Ribosomal_eL30-like_sf"/>
</dbReference>
<evidence type="ECO:0000313" key="6">
    <source>
        <dbReference type="Proteomes" id="UP000218831"/>
    </source>
</evidence>
<dbReference type="InterPro" id="IPR029026">
    <property type="entry name" value="tRNA_m1G_MTases_N"/>
</dbReference>
<dbReference type="InterPro" id="IPR053888">
    <property type="entry name" value="MRM3-like_sub_bind"/>
</dbReference>
<sequence>MNLTTASNRQQTLLRKLNRKKYRYKERLFLLEGARAVQQVIANKEIQIRALFFDEGQRYWEQPDWKNVVDQLEVAVLPQEFFIEVSDTETPQGVLALCEMPSEATAEELSKKSGLIIALDGLQDPGNLGTIIRTAGWFGISGIVSGKGTVDMFHPKVVRGTAGATGTIPFMNGELSEVFDTLEQHNWHVFLLDAGTQSKALHEISSIKKGVIVVGNEGHGIRDELMTANRSSVCIPSPVGQQNVESLNAAIAASIALYALG</sequence>
<dbReference type="InterPro" id="IPR001537">
    <property type="entry name" value="SpoU_MeTrfase"/>
</dbReference>
<dbReference type="GO" id="GO:0006396">
    <property type="term" value="P:RNA processing"/>
    <property type="evidence" value="ECO:0007669"/>
    <property type="project" value="InterPro"/>
</dbReference>
<dbReference type="GO" id="GO:0008173">
    <property type="term" value="F:RNA methyltransferase activity"/>
    <property type="evidence" value="ECO:0007669"/>
    <property type="project" value="InterPro"/>
</dbReference>
<dbReference type="Proteomes" id="UP000218831">
    <property type="component" value="Unassembled WGS sequence"/>
</dbReference>
<comment type="similarity">
    <text evidence="1">Belongs to the class IV-like SAM-binding methyltransferase superfamily. RNA methyltransferase TrmH family.</text>
</comment>
<dbReference type="Pfam" id="PF22435">
    <property type="entry name" value="MRM3-like_sub_bind"/>
    <property type="match status" value="1"/>
</dbReference>
<dbReference type="OrthoDB" id="9785673at2"/>
<dbReference type="PANTHER" id="PTHR43191">
    <property type="entry name" value="RRNA METHYLTRANSFERASE 3"/>
    <property type="match status" value="1"/>
</dbReference>
<keyword evidence="3" id="KW-0808">Transferase</keyword>
<dbReference type="RefSeq" id="WP_095607427.1">
    <property type="nucleotide sequence ID" value="NZ_NSKE01000011.1"/>
</dbReference>
<dbReference type="EMBL" id="NSKE01000011">
    <property type="protein sequence ID" value="PAU93007.1"/>
    <property type="molecule type" value="Genomic_DNA"/>
</dbReference>
<evidence type="ECO:0000256" key="2">
    <source>
        <dbReference type="ARBA" id="ARBA00022603"/>
    </source>
</evidence>